<keyword evidence="10 14" id="KW-0479">Metal-binding</keyword>
<keyword evidence="7 14" id="KW-0808">Transferase</keyword>
<feature type="active site" description="S-methylcysteine intermediate" evidence="14">
    <location>
        <position position="380"/>
    </location>
</feature>
<feature type="binding site" evidence="14">
    <location>
        <position position="156"/>
    </location>
    <ligand>
        <name>[4Fe-4S] cluster</name>
        <dbReference type="ChEBI" id="CHEBI:49883"/>
        <note>4Fe-4S-S-AdoMet</note>
    </ligand>
</feature>
<evidence type="ECO:0000256" key="6">
    <source>
        <dbReference type="ARBA" id="ARBA00022603"/>
    </source>
</evidence>
<dbReference type="PIRSF" id="PIRSF006004">
    <property type="entry name" value="CHP00048"/>
    <property type="match status" value="1"/>
</dbReference>
<dbReference type="PANTHER" id="PTHR30544">
    <property type="entry name" value="23S RRNA METHYLTRANSFERASE"/>
    <property type="match status" value="1"/>
</dbReference>
<comment type="catalytic activity">
    <reaction evidence="14">
        <text>adenosine(2503) in 23S rRNA + 2 reduced [2Fe-2S]-[ferredoxin] + 2 S-adenosyl-L-methionine = 2-methyladenosine(2503) in 23S rRNA + 5'-deoxyadenosine + L-methionine + 2 oxidized [2Fe-2S]-[ferredoxin] + S-adenosyl-L-homocysteine</text>
        <dbReference type="Rhea" id="RHEA:42916"/>
        <dbReference type="Rhea" id="RHEA-COMP:10000"/>
        <dbReference type="Rhea" id="RHEA-COMP:10001"/>
        <dbReference type="Rhea" id="RHEA-COMP:10152"/>
        <dbReference type="Rhea" id="RHEA-COMP:10282"/>
        <dbReference type="ChEBI" id="CHEBI:17319"/>
        <dbReference type="ChEBI" id="CHEBI:33737"/>
        <dbReference type="ChEBI" id="CHEBI:33738"/>
        <dbReference type="ChEBI" id="CHEBI:57844"/>
        <dbReference type="ChEBI" id="CHEBI:57856"/>
        <dbReference type="ChEBI" id="CHEBI:59789"/>
        <dbReference type="ChEBI" id="CHEBI:74411"/>
        <dbReference type="ChEBI" id="CHEBI:74497"/>
        <dbReference type="EC" id="2.1.1.192"/>
    </reaction>
</comment>
<comment type="caution">
    <text evidence="16">The sequence shown here is derived from an EMBL/GenBank/DDBJ whole genome shotgun (WGS) entry which is preliminary data.</text>
</comment>
<dbReference type="InterPro" id="IPR048641">
    <property type="entry name" value="RlmN_N"/>
</dbReference>
<feature type="binding site" evidence="14">
    <location>
        <begin position="261"/>
        <end position="263"/>
    </location>
    <ligand>
        <name>S-adenosyl-L-methionine</name>
        <dbReference type="ChEBI" id="CHEBI:59789"/>
    </ligand>
</feature>
<feature type="binding site" evidence="14">
    <location>
        <position position="238"/>
    </location>
    <ligand>
        <name>S-adenosyl-L-methionine</name>
        <dbReference type="ChEBI" id="CHEBI:59789"/>
    </ligand>
</feature>
<evidence type="ECO:0000256" key="3">
    <source>
        <dbReference type="ARBA" id="ARBA00022485"/>
    </source>
</evidence>
<comment type="function">
    <text evidence="14">Specifically methylates position 2 of adenine 2503 in 23S rRNA and position 2 of adenine 37 in tRNAs.</text>
</comment>
<dbReference type="SUPFAM" id="SSF102114">
    <property type="entry name" value="Radical SAM enzymes"/>
    <property type="match status" value="1"/>
</dbReference>
<dbReference type="FunFam" id="3.20.20.70:FF:000014">
    <property type="entry name" value="Probable dual-specificity RNA methyltransferase RlmN"/>
    <property type="match status" value="1"/>
</dbReference>
<evidence type="ECO:0000256" key="5">
    <source>
        <dbReference type="ARBA" id="ARBA00022552"/>
    </source>
</evidence>
<dbReference type="GO" id="GO:0030488">
    <property type="term" value="P:tRNA methylation"/>
    <property type="evidence" value="ECO:0007669"/>
    <property type="project" value="UniProtKB-UniRule"/>
</dbReference>
<dbReference type="InterPro" id="IPR013785">
    <property type="entry name" value="Aldolase_TIM"/>
</dbReference>
<dbReference type="InterPro" id="IPR027492">
    <property type="entry name" value="RNA_MTrfase_RlmN"/>
</dbReference>
<name>V8CC88_9HELI</name>
<dbReference type="SFLD" id="SFLDG01062">
    <property type="entry name" value="methyltransferase_(Class_A)"/>
    <property type="match status" value="1"/>
</dbReference>
<feature type="binding site" evidence="14">
    <location>
        <position position="163"/>
    </location>
    <ligand>
        <name>[4Fe-4S] cluster</name>
        <dbReference type="ChEBI" id="CHEBI:49883"/>
        <note>4Fe-4S-S-AdoMet</note>
    </ligand>
</feature>
<keyword evidence="13 14" id="KW-1015">Disulfide bond</keyword>
<feature type="binding site" evidence="14">
    <location>
        <begin position="206"/>
        <end position="207"/>
    </location>
    <ligand>
        <name>S-adenosyl-L-methionine</name>
        <dbReference type="ChEBI" id="CHEBI:59789"/>
    </ligand>
</feature>
<comment type="miscellaneous">
    <text evidence="14">Reaction proceeds by a ping-pong mechanism involving intermediate methylation of a conserved cysteine residue.</text>
</comment>
<feature type="domain" description="Radical SAM core" evidence="15">
    <location>
        <begin position="142"/>
        <end position="375"/>
    </location>
</feature>
<dbReference type="AlphaFoldDB" id="V8CC88"/>
<evidence type="ECO:0000256" key="14">
    <source>
        <dbReference type="HAMAP-Rule" id="MF_01849"/>
    </source>
</evidence>
<dbReference type="EC" id="2.1.1.192" evidence="14"/>
<dbReference type="HAMAP" id="MF_01849">
    <property type="entry name" value="RNA_methyltr_RlmN"/>
    <property type="match status" value="1"/>
</dbReference>
<comment type="subcellular location">
    <subcellularLocation>
        <location evidence="1 14">Cytoplasm</location>
    </subcellularLocation>
</comment>
<evidence type="ECO:0000256" key="10">
    <source>
        <dbReference type="ARBA" id="ARBA00022723"/>
    </source>
</evidence>
<dbReference type="GO" id="GO:0019843">
    <property type="term" value="F:rRNA binding"/>
    <property type="evidence" value="ECO:0007669"/>
    <property type="project" value="UniProtKB-UniRule"/>
</dbReference>
<gene>
    <name evidence="14" type="primary">rlmN</name>
    <name evidence="16" type="ORF">HMPREF2086_00050</name>
</gene>
<keyword evidence="3 14" id="KW-0004">4Fe-4S</keyword>
<dbReference type="GO" id="GO:0051539">
    <property type="term" value="F:4 iron, 4 sulfur cluster binding"/>
    <property type="evidence" value="ECO:0007669"/>
    <property type="project" value="UniProtKB-UniRule"/>
</dbReference>
<dbReference type="InterPro" id="IPR040072">
    <property type="entry name" value="Methyltransferase_A"/>
</dbReference>
<evidence type="ECO:0000256" key="2">
    <source>
        <dbReference type="ARBA" id="ARBA00007544"/>
    </source>
</evidence>
<dbReference type="Gene3D" id="3.20.20.70">
    <property type="entry name" value="Aldolase class I"/>
    <property type="match status" value="1"/>
</dbReference>
<dbReference type="GO" id="GO:0002935">
    <property type="term" value="F:tRNA (adenine(37)-C2)-methyltransferase activity"/>
    <property type="evidence" value="ECO:0007669"/>
    <property type="project" value="UniProtKB-UniRule"/>
</dbReference>
<dbReference type="InterPro" id="IPR007197">
    <property type="entry name" value="rSAM"/>
</dbReference>
<dbReference type="STRING" id="1357400.HMPREF2086_00050"/>
<dbReference type="Pfam" id="PF21016">
    <property type="entry name" value="RlmN_N"/>
    <property type="match status" value="1"/>
</dbReference>
<reference evidence="16 17" key="1">
    <citation type="journal article" date="2014" name="Genome Announc.">
        <title>Draft genome sequences of six enterohepatic helicobacter species isolated from humans and one from rhesus macaques.</title>
        <authorList>
            <person name="Shen Z."/>
            <person name="Sheh A."/>
            <person name="Young S.K."/>
            <person name="Abouelliel A."/>
            <person name="Ward D.V."/>
            <person name="Earl A.M."/>
            <person name="Fox J.G."/>
        </authorList>
    </citation>
    <scope>NUCLEOTIDE SEQUENCE [LARGE SCALE GENOMIC DNA]</scope>
    <source>
        <strain evidence="16 17">MIT 99-5501</strain>
    </source>
</reference>
<sequence length="402" mass="45674">MESNKINIYGMRLSELEQIFTSGVISSGGNAHKGLESKKDNDFARDMCEKLKKFPPYRAKQIYNWLYVHYEDEFGKMLNLPKDLRFCLDEYFSTQNLKLLAKEISKDGTQKYLFEARDGHCFESVCIKMRDKKRDENGRIVASEKWTFCLSSQIGCKVGCSFCSTARGGFVRNLTAGEIVQQVVFLKRDNALESHKRVNIVYMGMGEPLHNIDEVVQAIGILSELDGLAISPKRQTISTSGIAPQIENLGKLDLGVQLAISLHAVDDELRSKLMPINKTYNIQAVIDAVRRFPIDTRKRVMFEYLVIRDINDDLASAKKLLKLLNGIKAKVNLILFNPHSESKYQRPEMKKVEEFADFLVSKGLLATIRESKGVDISAACGQLREKKIHIKMSNTGEYREKL</sequence>
<dbReference type="SFLD" id="SFLDF00275">
    <property type="entry name" value="adenosine_C2_methyltransferase"/>
    <property type="match status" value="1"/>
</dbReference>
<dbReference type="GO" id="GO:0046872">
    <property type="term" value="F:metal ion binding"/>
    <property type="evidence" value="ECO:0007669"/>
    <property type="project" value="UniProtKB-KW"/>
</dbReference>
<dbReference type="PROSITE" id="PS51918">
    <property type="entry name" value="RADICAL_SAM"/>
    <property type="match status" value="1"/>
</dbReference>
<feature type="binding site" evidence="14">
    <location>
        <position position="160"/>
    </location>
    <ligand>
        <name>[4Fe-4S] cluster</name>
        <dbReference type="ChEBI" id="CHEBI:49883"/>
        <note>4Fe-4S-S-AdoMet</note>
    </ligand>
</feature>
<dbReference type="PANTHER" id="PTHR30544:SF5">
    <property type="entry name" value="RADICAL SAM CORE DOMAIN-CONTAINING PROTEIN"/>
    <property type="match status" value="1"/>
</dbReference>
<evidence type="ECO:0000256" key="13">
    <source>
        <dbReference type="ARBA" id="ARBA00023157"/>
    </source>
</evidence>
<evidence type="ECO:0000256" key="12">
    <source>
        <dbReference type="ARBA" id="ARBA00023014"/>
    </source>
</evidence>
<dbReference type="PATRIC" id="fig|1357400.3.peg.75"/>
<dbReference type="EMBL" id="AZJI01000001">
    <property type="protein sequence ID" value="ETD24717.1"/>
    <property type="molecule type" value="Genomic_DNA"/>
</dbReference>
<evidence type="ECO:0000256" key="7">
    <source>
        <dbReference type="ARBA" id="ARBA00022679"/>
    </source>
</evidence>
<comment type="catalytic activity">
    <reaction evidence="14">
        <text>adenosine(37) in tRNA + 2 reduced [2Fe-2S]-[ferredoxin] + 2 S-adenosyl-L-methionine = 2-methyladenosine(37) in tRNA + 5'-deoxyadenosine + L-methionine + 2 oxidized [2Fe-2S]-[ferredoxin] + S-adenosyl-L-homocysteine</text>
        <dbReference type="Rhea" id="RHEA:43332"/>
        <dbReference type="Rhea" id="RHEA-COMP:10000"/>
        <dbReference type="Rhea" id="RHEA-COMP:10001"/>
        <dbReference type="Rhea" id="RHEA-COMP:10162"/>
        <dbReference type="Rhea" id="RHEA-COMP:10485"/>
        <dbReference type="ChEBI" id="CHEBI:17319"/>
        <dbReference type="ChEBI" id="CHEBI:33737"/>
        <dbReference type="ChEBI" id="CHEBI:33738"/>
        <dbReference type="ChEBI" id="CHEBI:57844"/>
        <dbReference type="ChEBI" id="CHEBI:57856"/>
        <dbReference type="ChEBI" id="CHEBI:59789"/>
        <dbReference type="ChEBI" id="CHEBI:74411"/>
        <dbReference type="ChEBI" id="CHEBI:74497"/>
        <dbReference type="EC" id="2.1.1.192"/>
    </reaction>
</comment>
<evidence type="ECO:0000256" key="1">
    <source>
        <dbReference type="ARBA" id="ARBA00004496"/>
    </source>
</evidence>
<keyword evidence="6 14" id="KW-0489">Methyltransferase</keyword>
<comment type="similarity">
    <text evidence="2 14">Belongs to the radical SAM superfamily. RlmN family.</text>
</comment>
<comment type="caution">
    <text evidence="14">Lacks conserved residue(s) required for the propagation of feature annotation.</text>
</comment>
<keyword evidence="11 14" id="KW-0408">Iron</keyword>
<dbReference type="SFLD" id="SFLDS00029">
    <property type="entry name" value="Radical_SAM"/>
    <property type="match status" value="1"/>
</dbReference>
<feature type="binding site" evidence="14">
    <location>
        <position position="337"/>
    </location>
    <ligand>
        <name>S-adenosyl-L-methionine</name>
        <dbReference type="ChEBI" id="CHEBI:59789"/>
    </ligand>
</feature>
<dbReference type="GO" id="GO:0005737">
    <property type="term" value="C:cytoplasm"/>
    <property type="evidence" value="ECO:0007669"/>
    <property type="project" value="UniProtKB-SubCell"/>
</dbReference>
<keyword evidence="9 14" id="KW-0819">tRNA processing</keyword>
<evidence type="ECO:0000313" key="16">
    <source>
        <dbReference type="EMBL" id="ETD24717.1"/>
    </source>
</evidence>
<protein>
    <recommendedName>
        <fullName evidence="14">Probable dual-specificity RNA methyltransferase RlmN</fullName>
        <ecNumber evidence="14">2.1.1.192</ecNumber>
    </recommendedName>
    <alternativeName>
        <fullName evidence="14">23S rRNA (adenine(2503)-C(2))-methyltransferase</fullName>
    </alternativeName>
    <alternativeName>
        <fullName evidence="14">23S rRNA m2A2503 methyltransferase</fullName>
    </alternativeName>
    <alternativeName>
        <fullName evidence="14">Ribosomal RNA large subunit methyltransferase N</fullName>
    </alternativeName>
    <alternativeName>
        <fullName evidence="14">tRNA (adenine(37)-C(2))-methyltransferase</fullName>
    </alternativeName>
    <alternativeName>
        <fullName evidence="14">tRNA m2A37 methyltransferase</fullName>
    </alternativeName>
</protein>
<keyword evidence="4 14" id="KW-0963">Cytoplasm</keyword>
<evidence type="ECO:0000256" key="4">
    <source>
        <dbReference type="ARBA" id="ARBA00022490"/>
    </source>
</evidence>
<evidence type="ECO:0000256" key="8">
    <source>
        <dbReference type="ARBA" id="ARBA00022691"/>
    </source>
</evidence>
<keyword evidence="8 14" id="KW-0949">S-adenosyl-L-methionine</keyword>
<organism evidence="16 17">
    <name type="scientific">Helicobacter macacae MIT 99-5501</name>
    <dbReference type="NCBI Taxonomy" id="1357400"/>
    <lineage>
        <taxon>Bacteria</taxon>
        <taxon>Pseudomonadati</taxon>
        <taxon>Campylobacterota</taxon>
        <taxon>Epsilonproteobacteria</taxon>
        <taxon>Campylobacterales</taxon>
        <taxon>Helicobacteraceae</taxon>
        <taxon>Helicobacter</taxon>
    </lineage>
</organism>
<dbReference type="Gene3D" id="1.10.150.530">
    <property type="match status" value="1"/>
</dbReference>
<evidence type="ECO:0000256" key="11">
    <source>
        <dbReference type="ARBA" id="ARBA00023004"/>
    </source>
</evidence>
<evidence type="ECO:0000256" key="9">
    <source>
        <dbReference type="ARBA" id="ARBA00022694"/>
    </source>
</evidence>
<dbReference type="eggNOG" id="COG0820">
    <property type="taxonomic scope" value="Bacteria"/>
</dbReference>
<accession>V8CC88</accession>
<feature type="active site" description="Proton acceptor" evidence="14">
    <location>
        <position position="123"/>
    </location>
</feature>
<dbReference type="GO" id="GO:0070475">
    <property type="term" value="P:rRNA base methylation"/>
    <property type="evidence" value="ECO:0007669"/>
    <property type="project" value="UniProtKB-UniRule"/>
</dbReference>
<dbReference type="Proteomes" id="UP000018731">
    <property type="component" value="Unassembled WGS sequence"/>
</dbReference>
<dbReference type="GO" id="GO:0000049">
    <property type="term" value="F:tRNA binding"/>
    <property type="evidence" value="ECO:0007669"/>
    <property type="project" value="UniProtKB-UniRule"/>
</dbReference>
<dbReference type="GO" id="GO:0070040">
    <property type="term" value="F:rRNA (adenine(2503)-C2-)-methyltransferase activity"/>
    <property type="evidence" value="ECO:0007669"/>
    <property type="project" value="UniProtKB-UniRule"/>
</dbReference>
<dbReference type="HOGENOM" id="CLU_029101_2_0_7"/>
<evidence type="ECO:0000259" key="15">
    <source>
        <dbReference type="PROSITE" id="PS51918"/>
    </source>
</evidence>
<dbReference type="CDD" id="cd01335">
    <property type="entry name" value="Radical_SAM"/>
    <property type="match status" value="1"/>
</dbReference>
<proteinExistence type="inferred from homology"/>
<keyword evidence="17" id="KW-1185">Reference proteome</keyword>
<dbReference type="Pfam" id="PF04055">
    <property type="entry name" value="Radical_SAM"/>
    <property type="match status" value="1"/>
</dbReference>
<evidence type="ECO:0000313" key="17">
    <source>
        <dbReference type="Proteomes" id="UP000018731"/>
    </source>
</evidence>
<keyword evidence="12 14" id="KW-0411">Iron-sulfur</keyword>
<dbReference type="InterPro" id="IPR004383">
    <property type="entry name" value="rRNA_lsu_MTrfase_RlmN/Cfr"/>
</dbReference>
<dbReference type="NCBIfam" id="TIGR00048">
    <property type="entry name" value="rRNA_mod_RlmN"/>
    <property type="match status" value="1"/>
</dbReference>
<comment type="cofactor">
    <cofactor evidence="14">
        <name>[4Fe-4S] cluster</name>
        <dbReference type="ChEBI" id="CHEBI:49883"/>
    </cofactor>
    <text evidence="14">Binds 1 [4Fe-4S] cluster. The cluster is coordinated with 3 cysteines and an exchangeable S-adenosyl-L-methionine.</text>
</comment>
<keyword evidence="5 14" id="KW-0698">rRNA processing</keyword>
<dbReference type="InterPro" id="IPR058240">
    <property type="entry name" value="rSAM_sf"/>
</dbReference>